<evidence type="ECO:0000313" key="2">
    <source>
        <dbReference type="EMBL" id="SPD12411.1"/>
    </source>
</evidence>
<organism evidence="2">
    <name type="scientific">Fagus sylvatica</name>
    <name type="common">Beechnut</name>
    <dbReference type="NCBI Taxonomy" id="28930"/>
    <lineage>
        <taxon>Eukaryota</taxon>
        <taxon>Viridiplantae</taxon>
        <taxon>Streptophyta</taxon>
        <taxon>Embryophyta</taxon>
        <taxon>Tracheophyta</taxon>
        <taxon>Spermatophyta</taxon>
        <taxon>Magnoliopsida</taxon>
        <taxon>eudicotyledons</taxon>
        <taxon>Gunneridae</taxon>
        <taxon>Pentapetalae</taxon>
        <taxon>rosids</taxon>
        <taxon>fabids</taxon>
        <taxon>Fagales</taxon>
        <taxon>Fagaceae</taxon>
        <taxon>Fagus</taxon>
    </lineage>
</organism>
<evidence type="ECO:0008006" key="3">
    <source>
        <dbReference type="Google" id="ProtNLM"/>
    </source>
</evidence>
<dbReference type="AlphaFoldDB" id="A0A2N9HL29"/>
<feature type="chain" id="PRO_5014983777" description="Reverse transcriptase zinc-binding domain-containing protein" evidence="1">
    <location>
        <begin position="19"/>
        <end position="115"/>
    </location>
</feature>
<accession>A0A2N9HL29</accession>
<protein>
    <recommendedName>
        <fullName evidence="3">Reverse transcriptase zinc-binding domain-containing protein</fullName>
    </recommendedName>
</protein>
<gene>
    <name evidence="2" type="ORF">FSB_LOCUS40293</name>
</gene>
<sequence>MAFAVTLWWSPMVWDGFCSDLMVVSDGLGWLLRHGMIWSEFQAFPMDGDKSLKGHLACLSKVQAWSVVCILVAEKGKVFWRWYNTCVAGELPCPMNITFPKQDRWFMAATSQPFG</sequence>
<name>A0A2N9HL29_FAGSY</name>
<reference evidence="2" key="1">
    <citation type="submission" date="2018-02" db="EMBL/GenBank/DDBJ databases">
        <authorList>
            <person name="Cohen D.B."/>
            <person name="Kent A.D."/>
        </authorList>
    </citation>
    <scope>NUCLEOTIDE SEQUENCE</scope>
</reference>
<proteinExistence type="predicted"/>
<feature type="signal peptide" evidence="1">
    <location>
        <begin position="1"/>
        <end position="18"/>
    </location>
</feature>
<keyword evidence="1" id="KW-0732">Signal</keyword>
<dbReference type="EMBL" id="OIVN01003605">
    <property type="protein sequence ID" value="SPD12411.1"/>
    <property type="molecule type" value="Genomic_DNA"/>
</dbReference>
<evidence type="ECO:0000256" key="1">
    <source>
        <dbReference type="SAM" id="SignalP"/>
    </source>
</evidence>